<evidence type="ECO:0000259" key="6">
    <source>
        <dbReference type="Pfam" id="PF04130"/>
    </source>
</evidence>
<keyword evidence="5" id="KW-0206">Cytoskeleton</keyword>
<dbReference type="InterPro" id="IPR041470">
    <property type="entry name" value="GCP_N"/>
</dbReference>
<keyword evidence="9" id="KW-1185">Reference proteome</keyword>
<protein>
    <recommendedName>
        <fullName evidence="10">Gamma-tubulin complex component</fullName>
    </recommendedName>
</protein>
<evidence type="ECO:0000256" key="4">
    <source>
        <dbReference type="ARBA" id="ARBA00022701"/>
    </source>
</evidence>
<dbReference type="Pfam" id="PF04130">
    <property type="entry name" value="GCP_C_terminal"/>
    <property type="match status" value="1"/>
</dbReference>
<keyword evidence="4" id="KW-0493">Microtubule</keyword>
<evidence type="ECO:0000313" key="9">
    <source>
        <dbReference type="Proteomes" id="UP001303046"/>
    </source>
</evidence>
<evidence type="ECO:0008006" key="10">
    <source>
        <dbReference type="Google" id="ProtNLM"/>
    </source>
</evidence>
<comment type="similarity">
    <text evidence="2">Belongs to the TUBGCP family.</text>
</comment>
<dbReference type="PANTHER" id="PTHR19302">
    <property type="entry name" value="GAMMA TUBULIN COMPLEX PROTEIN"/>
    <property type="match status" value="1"/>
</dbReference>
<reference evidence="8 9" key="1">
    <citation type="submission" date="2023-08" db="EMBL/GenBank/DDBJ databases">
        <title>A Necator americanus chromosomal reference genome.</title>
        <authorList>
            <person name="Ilik V."/>
            <person name="Petrzelkova K.J."/>
            <person name="Pardy F."/>
            <person name="Fuh T."/>
            <person name="Niatou-Singa F.S."/>
            <person name="Gouil Q."/>
            <person name="Baker L."/>
            <person name="Ritchie M.E."/>
            <person name="Jex A.R."/>
            <person name="Gazzola D."/>
            <person name="Li H."/>
            <person name="Toshio Fujiwara R."/>
            <person name="Zhan B."/>
            <person name="Aroian R.V."/>
            <person name="Pafco B."/>
            <person name="Schwarz E.M."/>
        </authorList>
    </citation>
    <scope>NUCLEOTIDE SEQUENCE [LARGE SCALE GENOMIC DNA]</scope>
    <source>
        <strain evidence="8 9">Aroian</strain>
        <tissue evidence="8">Whole animal</tissue>
    </source>
</reference>
<comment type="subcellular location">
    <subcellularLocation>
        <location evidence="1">Cytoplasm</location>
        <location evidence="1">Cytoskeleton</location>
    </subcellularLocation>
</comment>
<dbReference type="PANTHER" id="PTHR19302:SF14">
    <property type="entry name" value="GAMMA-TUBULIN COMPLEX COMPONENT 3"/>
    <property type="match status" value="1"/>
</dbReference>
<evidence type="ECO:0000259" key="7">
    <source>
        <dbReference type="Pfam" id="PF17681"/>
    </source>
</evidence>
<organism evidence="8 9">
    <name type="scientific">Necator americanus</name>
    <name type="common">Human hookworm</name>
    <dbReference type="NCBI Taxonomy" id="51031"/>
    <lineage>
        <taxon>Eukaryota</taxon>
        <taxon>Metazoa</taxon>
        <taxon>Ecdysozoa</taxon>
        <taxon>Nematoda</taxon>
        <taxon>Chromadorea</taxon>
        <taxon>Rhabditida</taxon>
        <taxon>Rhabditina</taxon>
        <taxon>Rhabditomorpha</taxon>
        <taxon>Strongyloidea</taxon>
        <taxon>Ancylostomatidae</taxon>
        <taxon>Bunostominae</taxon>
        <taxon>Necator</taxon>
    </lineage>
</organism>
<evidence type="ECO:0000256" key="5">
    <source>
        <dbReference type="ARBA" id="ARBA00023212"/>
    </source>
</evidence>
<dbReference type="InterPro" id="IPR042241">
    <property type="entry name" value="GCP_C_sf"/>
</dbReference>
<dbReference type="Proteomes" id="UP001303046">
    <property type="component" value="Unassembled WGS sequence"/>
</dbReference>
<comment type="caution">
    <text evidence="8">The sequence shown here is derived from an EMBL/GenBank/DDBJ whole genome shotgun (WGS) entry which is preliminary data.</text>
</comment>
<dbReference type="InterPro" id="IPR040457">
    <property type="entry name" value="GCP_C"/>
</dbReference>
<dbReference type="EMBL" id="JAVFWL010000003">
    <property type="protein sequence ID" value="KAK6742481.1"/>
    <property type="molecule type" value="Genomic_DNA"/>
</dbReference>
<keyword evidence="3" id="KW-0963">Cytoplasm</keyword>
<evidence type="ECO:0000256" key="2">
    <source>
        <dbReference type="ARBA" id="ARBA00010337"/>
    </source>
</evidence>
<dbReference type="Pfam" id="PF17681">
    <property type="entry name" value="GCP_N_terminal"/>
    <property type="match status" value="1"/>
</dbReference>
<feature type="domain" description="Gamma tubulin complex component C-terminal" evidence="6">
    <location>
        <begin position="499"/>
        <end position="739"/>
    </location>
</feature>
<accession>A0ABR1CZ96</accession>
<dbReference type="InterPro" id="IPR007259">
    <property type="entry name" value="GCP"/>
</dbReference>
<evidence type="ECO:0000313" key="8">
    <source>
        <dbReference type="EMBL" id="KAK6742481.1"/>
    </source>
</evidence>
<sequence>MVTIQTHKQVAAVDALVSAFESRHLGEPESLLGCAGNVFRSCDATVLTSKDVDRFNVKMKAKDPRFASVFTRTVDALRTSSSIHNVDALVELLIKCRMMHVFYTSSGRERAEARECVQKSPYFSRRSASRGKLKATDTAKTVSNNYHVHSSVNSQQATPLHNSTTSFTPISAKNLLFGSSQSEFSAYGSSSYPSNESLRVLRIERSKSNRTSLDMRMGMTSSVSARSLCLELCGALVGLEGSYFRIDANGYMRIIESCSLSQSQKSVVESVLNLAHLYVDIVRFHAQCSDDPFLQAFLLSSQDIIEEYIHGIREIPTSCRPLHLVRVASTVELWRDRLIELHRLHSLRHEFGSILLELMSTLYSSVSENFVVDRMMDSCCGVLCRLISRLMSGAETGQDEKETFAQRSIKGCHFSLIPSFLPAWIANYIIKIEKSWNTMDFRKNIENLDKARNIVATQLDSRAFYVIHDRYKLERVVKEVCRLVCGSVVRCFIVEHHIIDHFDAARSFLLLHDPIFSIVLYQKFCECTYGMRSKLSQRDANNALIAAAALSPAIRRFPFRVKLDTLSSATDSPNTSSRLQFVQPLRPFYHPDEPVLQIFKETDRRYESLFQFLWPVEMCLLMISENACSIGQLSARKQKGLNNGTSFLRLISSLLACIERTLLRLRMYTVEMTNHWFKRLRCDVDEAIDLDAIVDAHSRYLDGLSASLFLTNDTEEIYGLITSILQISHDLSLKCSEFLTKVESKEPTVWNDLTDLAVIRAKLQAIIPGLIIRVQDLRKCQNNSAFAILLGIVD</sequence>
<proteinExistence type="inferred from homology"/>
<gene>
    <name evidence="8" type="primary">Necator_chrIII.g10774</name>
    <name evidence="8" type="ORF">RB195_010009</name>
</gene>
<evidence type="ECO:0000256" key="1">
    <source>
        <dbReference type="ARBA" id="ARBA00004245"/>
    </source>
</evidence>
<name>A0ABR1CZ96_NECAM</name>
<feature type="domain" description="Gamma tubulin complex component protein N-terminal" evidence="7">
    <location>
        <begin position="232"/>
        <end position="490"/>
    </location>
</feature>
<dbReference type="Gene3D" id="1.20.120.1900">
    <property type="entry name" value="Gamma-tubulin complex, C-terminal domain"/>
    <property type="match status" value="1"/>
</dbReference>
<evidence type="ECO:0000256" key="3">
    <source>
        <dbReference type="ARBA" id="ARBA00022490"/>
    </source>
</evidence>